<organism evidence="1 2">
    <name type="scientific">Allacma fusca</name>
    <dbReference type="NCBI Taxonomy" id="39272"/>
    <lineage>
        <taxon>Eukaryota</taxon>
        <taxon>Metazoa</taxon>
        <taxon>Ecdysozoa</taxon>
        <taxon>Arthropoda</taxon>
        <taxon>Hexapoda</taxon>
        <taxon>Collembola</taxon>
        <taxon>Symphypleona</taxon>
        <taxon>Sminthuridae</taxon>
        <taxon>Allacma</taxon>
    </lineage>
</organism>
<reference evidence="1" key="1">
    <citation type="submission" date="2021-06" db="EMBL/GenBank/DDBJ databases">
        <authorList>
            <person name="Hodson N. C."/>
            <person name="Mongue J. A."/>
            <person name="Jaron S. K."/>
        </authorList>
    </citation>
    <scope>NUCLEOTIDE SEQUENCE</scope>
</reference>
<accession>A0A8J2KUF1</accession>
<protein>
    <submittedName>
        <fullName evidence="1">Uncharacterized protein</fullName>
    </submittedName>
</protein>
<dbReference type="EMBL" id="CAJVCH010463740">
    <property type="protein sequence ID" value="CAG7819932.1"/>
    <property type="molecule type" value="Genomic_DNA"/>
</dbReference>
<name>A0A8J2KUF1_9HEXA</name>
<evidence type="ECO:0000313" key="2">
    <source>
        <dbReference type="Proteomes" id="UP000708208"/>
    </source>
</evidence>
<comment type="caution">
    <text evidence="1">The sequence shown here is derived from an EMBL/GenBank/DDBJ whole genome shotgun (WGS) entry which is preliminary data.</text>
</comment>
<evidence type="ECO:0000313" key="1">
    <source>
        <dbReference type="EMBL" id="CAG7819932.1"/>
    </source>
</evidence>
<dbReference type="AlphaFoldDB" id="A0A8J2KUF1"/>
<sequence>LAECPLTIKDPNESEVRTGSWSRVIRMENHRE</sequence>
<keyword evidence="2" id="KW-1185">Reference proteome</keyword>
<dbReference type="Proteomes" id="UP000708208">
    <property type="component" value="Unassembled WGS sequence"/>
</dbReference>
<gene>
    <name evidence="1" type="ORF">AFUS01_LOCUS30347</name>
</gene>
<feature type="non-terminal residue" evidence="1">
    <location>
        <position position="32"/>
    </location>
</feature>
<proteinExistence type="predicted"/>